<reference evidence="4 5" key="1">
    <citation type="journal article" date="2014" name="Genome Announc.">
        <title>Draft Genome Sequences of Three Alkaliphilic Bacillus Strains, Bacillus wakoensis JCM 9140T, Bacillus akibai JCM 9157T, and Bacillus hemicellulosilyticus JCM 9152T.</title>
        <authorList>
            <person name="Yuki M."/>
            <person name="Oshima K."/>
            <person name="Suda W."/>
            <person name="Oshida Y."/>
            <person name="Kitamura K."/>
            <person name="Iida T."/>
            <person name="Hattori M."/>
            <person name="Ohkuma M."/>
        </authorList>
    </citation>
    <scope>NUCLEOTIDE SEQUENCE [LARGE SCALE GENOMIC DNA]</scope>
    <source>
        <strain evidence="4 5">JCM 9157</strain>
    </source>
</reference>
<dbReference type="PROSITE" id="PS51898">
    <property type="entry name" value="TYR_RECOMBINASE"/>
    <property type="match status" value="1"/>
</dbReference>
<dbReference type="GO" id="GO:0015074">
    <property type="term" value="P:DNA integration"/>
    <property type="evidence" value="ECO:0007669"/>
    <property type="project" value="InterPro"/>
</dbReference>
<dbReference type="CDD" id="cd01189">
    <property type="entry name" value="INT_ICEBs1_C_like"/>
    <property type="match status" value="1"/>
</dbReference>
<protein>
    <submittedName>
        <fullName evidence="4">Integrase</fullName>
    </submittedName>
</protein>
<name>W4QXU6_HALA3</name>
<dbReference type="eggNOG" id="COG0582">
    <property type="taxonomic scope" value="Bacteria"/>
</dbReference>
<evidence type="ECO:0000313" key="5">
    <source>
        <dbReference type="Proteomes" id="UP000018896"/>
    </source>
</evidence>
<dbReference type="AlphaFoldDB" id="W4QXU6"/>
<feature type="transmembrane region" description="Helical" evidence="2">
    <location>
        <begin position="149"/>
        <end position="166"/>
    </location>
</feature>
<accession>W4QXU6</accession>
<keyword evidence="5" id="KW-1185">Reference proteome</keyword>
<dbReference type="GO" id="GO:0003677">
    <property type="term" value="F:DNA binding"/>
    <property type="evidence" value="ECO:0007669"/>
    <property type="project" value="InterPro"/>
</dbReference>
<dbReference type="RefSeq" id="WP_052013206.1">
    <property type="nucleotide sequence ID" value="NZ_BAUV01000035.1"/>
</dbReference>
<keyword evidence="2" id="KW-0472">Membrane</keyword>
<dbReference type="OrthoDB" id="9803188at2"/>
<feature type="domain" description="Tyr recombinase" evidence="3">
    <location>
        <begin position="1"/>
        <end position="122"/>
    </location>
</feature>
<dbReference type="EMBL" id="BAUV01000035">
    <property type="protein sequence ID" value="GAE36463.1"/>
    <property type="molecule type" value="Genomic_DNA"/>
</dbReference>
<dbReference type="InterPro" id="IPR013762">
    <property type="entry name" value="Integrase-like_cat_sf"/>
</dbReference>
<evidence type="ECO:0000259" key="3">
    <source>
        <dbReference type="PROSITE" id="PS51898"/>
    </source>
</evidence>
<feature type="transmembrane region" description="Helical" evidence="2">
    <location>
        <begin position="124"/>
        <end position="143"/>
    </location>
</feature>
<gene>
    <name evidence="4" type="ORF">JCM9157_3651</name>
</gene>
<comment type="caution">
    <text evidence="4">The sequence shown here is derived from an EMBL/GenBank/DDBJ whole genome shotgun (WGS) entry which is preliminary data.</text>
</comment>
<evidence type="ECO:0000256" key="1">
    <source>
        <dbReference type="ARBA" id="ARBA00023172"/>
    </source>
</evidence>
<evidence type="ECO:0000256" key="2">
    <source>
        <dbReference type="SAM" id="Phobius"/>
    </source>
</evidence>
<dbReference type="Proteomes" id="UP000018896">
    <property type="component" value="Unassembled WGS sequence"/>
</dbReference>
<dbReference type="STRING" id="1236973.JCM9157_3651"/>
<keyword evidence="2" id="KW-0812">Transmembrane</keyword>
<evidence type="ECO:0000313" key="4">
    <source>
        <dbReference type="EMBL" id="GAE36463.1"/>
    </source>
</evidence>
<dbReference type="Gene3D" id="1.10.443.10">
    <property type="entry name" value="Intergrase catalytic core"/>
    <property type="match status" value="2"/>
</dbReference>
<dbReference type="InterPro" id="IPR002104">
    <property type="entry name" value="Integrase_catalytic"/>
</dbReference>
<keyword evidence="2" id="KW-1133">Transmembrane helix</keyword>
<dbReference type="InterPro" id="IPR011010">
    <property type="entry name" value="DNA_brk_join_enz"/>
</dbReference>
<sequence>MRVGELVCLQWDDIDFDKQTIRIIKTYYNPKNNPVEFNLNTPKTVASARTIVVEEDVIEALKELKATQEKVKERLGHTHTSLLAELEVPLEDIMERLGHTDDETTRLVYRHLTKEMKKKAVSSFYLPLLIFTNVAMGSGISKFTLVNPYSFFFYLVRHSVVIFISFNKAL</sequence>
<keyword evidence="1" id="KW-0233">DNA recombination</keyword>
<proteinExistence type="predicted"/>
<organism evidence="4 5">
    <name type="scientific">Halalkalibacter akibai (strain ATCC 43226 / DSM 21942 / CIP 109018 / JCM 9157 / 1139)</name>
    <name type="common">Bacillus akibai</name>
    <dbReference type="NCBI Taxonomy" id="1236973"/>
    <lineage>
        <taxon>Bacteria</taxon>
        <taxon>Bacillati</taxon>
        <taxon>Bacillota</taxon>
        <taxon>Bacilli</taxon>
        <taxon>Bacillales</taxon>
        <taxon>Bacillaceae</taxon>
        <taxon>Halalkalibacter</taxon>
    </lineage>
</organism>
<dbReference type="GO" id="GO:0006310">
    <property type="term" value="P:DNA recombination"/>
    <property type="evidence" value="ECO:0007669"/>
    <property type="project" value="UniProtKB-KW"/>
</dbReference>
<dbReference type="SUPFAM" id="SSF56349">
    <property type="entry name" value="DNA breaking-rejoining enzymes"/>
    <property type="match status" value="1"/>
</dbReference>